<dbReference type="Proteomes" id="UP000253769">
    <property type="component" value="Unassembled WGS sequence"/>
</dbReference>
<dbReference type="EMBL" id="QQOH01000004">
    <property type="protein sequence ID" value="RDE18973.1"/>
    <property type="molecule type" value="Genomic_DNA"/>
</dbReference>
<name>A0A369WCD5_9GAMM</name>
<evidence type="ECO:0000313" key="2">
    <source>
        <dbReference type="Proteomes" id="UP000253769"/>
    </source>
</evidence>
<protein>
    <submittedName>
        <fullName evidence="1">Uncharacterized protein</fullName>
    </submittedName>
</protein>
<evidence type="ECO:0000313" key="1">
    <source>
        <dbReference type="EMBL" id="RDE18973.1"/>
    </source>
</evidence>
<accession>A0A369WCD5</accession>
<comment type="caution">
    <text evidence="1">The sequence shown here is derived from an EMBL/GenBank/DDBJ whole genome shotgun (WGS) entry which is preliminary data.</text>
</comment>
<keyword evidence="2" id="KW-1185">Reference proteome</keyword>
<reference evidence="1 2" key="1">
    <citation type="submission" date="2018-07" db="EMBL/GenBank/DDBJ databases">
        <title>Motiliproteus coralliicola sp. nov., a bacterium isolated from Coral.</title>
        <authorList>
            <person name="Wang G."/>
        </authorList>
    </citation>
    <scope>NUCLEOTIDE SEQUENCE [LARGE SCALE GENOMIC DNA]</scope>
    <source>
        <strain evidence="1 2">C34</strain>
    </source>
</reference>
<proteinExistence type="predicted"/>
<sequence length="105" mass="12877">MVSPKVIPYLEPLEDIEARARKNFGDCTGLYLHYIIREFSRYWRGLQKREDPFLAGKVWDQLNFYFDQKLREIATIRLEMEWLIFEYDNEQLFDPEHEPGPFWRT</sequence>
<gene>
    <name evidence="1" type="ORF">DV711_15300</name>
</gene>
<dbReference type="AlphaFoldDB" id="A0A369WCD5"/>
<organism evidence="1 2">
    <name type="scientific">Motiliproteus coralliicola</name>
    <dbReference type="NCBI Taxonomy" id="2283196"/>
    <lineage>
        <taxon>Bacteria</taxon>
        <taxon>Pseudomonadati</taxon>
        <taxon>Pseudomonadota</taxon>
        <taxon>Gammaproteobacteria</taxon>
        <taxon>Oceanospirillales</taxon>
        <taxon>Oceanospirillaceae</taxon>
        <taxon>Motiliproteus</taxon>
    </lineage>
</organism>